<organism evidence="2 3">
    <name type="scientific">Apiospora arundinis</name>
    <dbReference type="NCBI Taxonomy" id="335852"/>
    <lineage>
        <taxon>Eukaryota</taxon>
        <taxon>Fungi</taxon>
        <taxon>Dikarya</taxon>
        <taxon>Ascomycota</taxon>
        <taxon>Pezizomycotina</taxon>
        <taxon>Sordariomycetes</taxon>
        <taxon>Xylariomycetidae</taxon>
        <taxon>Amphisphaeriales</taxon>
        <taxon>Apiosporaceae</taxon>
        <taxon>Apiospora</taxon>
    </lineage>
</organism>
<name>A0ABR2ITB1_9PEZI</name>
<comment type="caution">
    <text evidence="2">The sequence shown here is derived from an EMBL/GenBank/DDBJ whole genome shotgun (WGS) entry which is preliminary data.</text>
</comment>
<evidence type="ECO:0008006" key="4">
    <source>
        <dbReference type="Google" id="ProtNLM"/>
    </source>
</evidence>
<dbReference type="Gene3D" id="3.30.710.10">
    <property type="entry name" value="Potassium Channel Kv1.1, Chain A"/>
    <property type="match status" value="1"/>
</dbReference>
<sequence length="400" mass="45202">MASRCHELDPDGDVELILRNPDAPFAEWDENPHAKYMLNFLETPIPVSTQVSEEAARRPNEKTGGRSKATIALFKSLDPGNESWTAQTPLDPEVPEPEPVSEEVETVSSESRNASNIDDDVEVRMRLSSKHLILASAFFKKMLQGPWEESRTHSLEASDWDAEALLILMNIIHGRHRAVPRSISLEMLAKISVLVDYYRCHEVVELFATCWILDLRPSLPRKYGRDLTLWLLISWVFSQEDLFKTLTKVAIRETAGPLQTMNLPIPHHLVAIIDQKRQEIIHDIISGLHDLILYFHTRTKCTFECSSILLGALTRQMQTKGLLNPKPTRPFFAYSVAGTTATVCDFQSPIWCDNNASYHPVQHWCSLESFMDATVRSFADGVEGLQLDGFSHDYAGMTGQ</sequence>
<reference evidence="2 3" key="1">
    <citation type="journal article" date="2024" name="IMA Fungus">
        <title>Apiospora arundinis, a panoply of carbohydrate-active enzymes and secondary metabolites.</title>
        <authorList>
            <person name="Sorensen T."/>
            <person name="Petersen C."/>
            <person name="Muurmann A.T."/>
            <person name="Christiansen J.V."/>
            <person name="Brundto M.L."/>
            <person name="Overgaard C.K."/>
            <person name="Boysen A.T."/>
            <person name="Wollenberg R.D."/>
            <person name="Larsen T.O."/>
            <person name="Sorensen J.L."/>
            <person name="Nielsen K.L."/>
            <person name="Sondergaard T.E."/>
        </authorList>
    </citation>
    <scope>NUCLEOTIDE SEQUENCE [LARGE SCALE GENOMIC DNA]</scope>
    <source>
        <strain evidence="2 3">AAU 773</strain>
    </source>
</reference>
<dbReference type="SUPFAM" id="SSF54695">
    <property type="entry name" value="POZ domain"/>
    <property type="match status" value="1"/>
</dbReference>
<dbReference type="EMBL" id="JAPCWZ010000004">
    <property type="protein sequence ID" value="KAK8867596.1"/>
    <property type="molecule type" value="Genomic_DNA"/>
</dbReference>
<dbReference type="InterPro" id="IPR011333">
    <property type="entry name" value="SKP1/BTB/POZ_sf"/>
</dbReference>
<dbReference type="Proteomes" id="UP001390339">
    <property type="component" value="Unassembled WGS sequence"/>
</dbReference>
<feature type="region of interest" description="Disordered" evidence="1">
    <location>
        <begin position="79"/>
        <end position="98"/>
    </location>
</feature>
<accession>A0ABR2ITB1</accession>
<keyword evidence="3" id="KW-1185">Reference proteome</keyword>
<evidence type="ECO:0000313" key="3">
    <source>
        <dbReference type="Proteomes" id="UP001390339"/>
    </source>
</evidence>
<protein>
    <recommendedName>
        <fullName evidence="4">BTB domain-containing protein</fullName>
    </recommendedName>
</protein>
<evidence type="ECO:0000256" key="1">
    <source>
        <dbReference type="SAM" id="MobiDB-lite"/>
    </source>
</evidence>
<evidence type="ECO:0000313" key="2">
    <source>
        <dbReference type="EMBL" id="KAK8867596.1"/>
    </source>
</evidence>
<proteinExistence type="predicted"/>
<gene>
    <name evidence="2" type="ORF">PGQ11_006174</name>
</gene>